<evidence type="ECO:0000256" key="1">
    <source>
        <dbReference type="SAM" id="MobiDB-lite"/>
    </source>
</evidence>
<proteinExistence type="predicted"/>
<keyword evidence="3" id="KW-1185">Reference proteome</keyword>
<accession>A0A4C1ZX74</accession>
<protein>
    <submittedName>
        <fullName evidence="2">Uncharacterized protein</fullName>
    </submittedName>
</protein>
<evidence type="ECO:0000313" key="2">
    <source>
        <dbReference type="EMBL" id="GBP91255.1"/>
    </source>
</evidence>
<comment type="caution">
    <text evidence="2">The sequence shown here is derived from an EMBL/GenBank/DDBJ whole genome shotgun (WGS) entry which is preliminary data.</text>
</comment>
<evidence type="ECO:0000313" key="3">
    <source>
        <dbReference type="Proteomes" id="UP000299102"/>
    </source>
</evidence>
<name>A0A4C1ZX74_EUMVA</name>
<dbReference type="AlphaFoldDB" id="A0A4C1ZX74"/>
<sequence>MQERLLHRNYPDTKPITNTIQLNVEQIQMFSFSAPVIARPHPFSTVSVDFAPTSRAASSGNSGAGGPPPPAPAHRRVRRVTESNLESQNFCPSEAAKRATCTE</sequence>
<dbReference type="EMBL" id="BGZK01002154">
    <property type="protein sequence ID" value="GBP91255.1"/>
    <property type="molecule type" value="Genomic_DNA"/>
</dbReference>
<gene>
    <name evidence="2" type="ORF">EVAR_64052_1</name>
</gene>
<feature type="region of interest" description="Disordered" evidence="1">
    <location>
        <begin position="53"/>
        <end position="103"/>
    </location>
</feature>
<reference evidence="2 3" key="1">
    <citation type="journal article" date="2019" name="Commun. Biol.">
        <title>The bagworm genome reveals a unique fibroin gene that provides high tensile strength.</title>
        <authorList>
            <person name="Kono N."/>
            <person name="Nakamura H."/>
            <person name="Ohtoshi R."/>
            <person name="Tomita M."/>
            <person name="Numata K."/>
            <person name="Arakawa K."/>
        </authorList>
    </citation>
    <scope>NUCLEOTIDE SEQUENCE [LARGE SCALE GENOMIC DNA]</scope>
</reference>
<dbReference type="Proteomes" id="UP000299102">
    <property type="component" value="Unassembled WGS sequence"/>
</dbReference>
<organism evidence="2 3">
    <name type="scientific">Eumeta variegata</name>
    <name type="common">Bagworm moth</name>
    <name type="synonym">Eumeta japonica</name>
    <dbReference type="NCBI Taxonomy" id="151549"/>
    <lineage>
        <taxon>Eukaryota</taxon>
        <taxon>Metazoa</taxon>
        <taxon>Ecdysozoa</taxon>
        <taxon>Arthropoda</taxon>
        <taxon>Hexapoda</taxon>
        <taxon>Insecta</taxon>
        <taxon>Pterygota</taxon>
        <taxon>Neoptera</taxon>
        <taxon>Endopterygota</taxon>
        <taxon>Lepidoptera</taxon>
        <taxon>Glossata</taxon>
        <taxon>Ditrysia</taxon>
        <taxon>Tineoidea</taxon>
        <taxon>Psychidae</taxon>
        <taxon>Oiketicinae</taxon>
        <taxon>Eumeta</taxon>
    </lineage>
</organism>
<feature type="compositionally biased region" description="Polar residues" evidence="1">
    <location>
        <begin position="82"/>
        <end position="91"/>
    </location>
</feature>